<dbReference type="RefSeq" id="WP_018980790.1">
    <property type="nucleotide sequence ID" value="NZ_BAQD01000087.1"/>
</dbReference>
<name>A0ABQ0P0I9_9PROT</name>
<dbReference type="Proteomes" id="UP001062901">
    <property type="component" value="Unassembled WGS sequence"/>
</dbReference>
<comment type="caution">
    <text evidence="2">The sequence shown here is derived from an EMBL/GenBank/DDBJ whole genome shotgun (WGS) entry which is preliminary data.</text>
</comment>
<evidence type="ECO:0000313" key="2">
    <source>
        <dbReference type="EMBL" id="GBQ08289.1"/>
    </source>
</evidence>
<protein>
    <recommendedName>
        <fullName evidence="1">ScoMcrA-like SRA domain-containing protein</fullName>
    </recommendedName>
</protein>
<feature type="domain" description="ScoMcrA-like SRA" evidence="1">
    <location>
        <begin position="23"/>
        <end position="134"/>
    </location>
</feature>
<evidence type="ECO:0000259" key="1">
    <source>
        <dbReference type="Pfam" id="PF26348"/>
    </source>
</evidence>
<dbReference type="EMBL" id="BAQD01000087">
    <property type="protein sequence ID" value="GBQ08289.1"/>
    <property type="molecule type" value="Genomic_DNA"/>
</dbReference>
<sequence>MLAGVNLPFYSTTMTWPFQIYGTYHRRNDIHKLYKGQEQSGISTPINCPGIFIFTGGGANRVGYQDVFQKDGRLRYTGQGQTGDMKMTAGNKAIHDHVKNSKDLLLFQQTHKTGIVRFRGLFTCAGWESENQKDA</sequence>
<dbReference type="InterPro" id="IPR058712">
    <property type="entry name" value="SRA_ScoMcrA"/>
</dbReference>
<reference evidence="2" key="1">
    <citation type="submission" date="2013-04" db="EMBL/GenBank/DDBJ databases">
        <title>The genome sequencing project of 58 acetic acid bacteria.</title>
        <authorList>
            <person name="Okamoto-Kainuma A."/>
            <person name="Ishikawa M."/>
            <person name="Umino S."/>
            <person name="Koizumi Y."/>
            <person name="Shiwa Y."/>
            <person name="Yoshikawa H."/>
            <person name="Matsutani M."/>
            <person name="Matsushita K."/>
        </authorList>
    </citation>
    <scope>NUCLEOTIDE SEQUENCE</scope>
    <source>
        <strain evidence="2">DSM 15669</strain>
    </source>
</reference>
<dbReference type="Pfam" id="PF26348">
    <property type="entry name" value="SRA_ScoMcrA"/>
    <property type="match status" value="1"/>
</dbReference>
<proteinExistence type="predicted"/>
<keyword evidence="3" id="KW-1185">Reference proteome</keyword>
<organism evidence="2 3">
    <name type="scientific">Saccharibacter floricola DSM 15669</name>
    <dbReference type="NCBI Taxonomy" id="1123227"/>
    <lineage>
        <taxon>Bacteria</taxon>
        <taxon>Pseudomonadati</taxon>
        <taxon>Pseudomonadota</taxon>
        <taxon>Alphaproteobacteria</taxon>
        <taxon>Acetobacterales</taxon>
        <taxon>Acetobacteraceae</taxon>
        <taxon>Saccharibacter</taxon>
    </lineage>
</organism>
<evidence type="ECO:0000313" key="3">
    <source>
        <dbReference type="Proteomes" id="UP001062901"/>
    </source>
</evidence>
<gene>
    <name evidence="2" type="ORF">AA15669_1720</name>
</gene>
<accession>A0ABQ0P0I9</accession>